<feature type="transmembrane region" description="Helical" evidence="1">
    <location>
        <begin position="21"/>
        <end position="40"/>
    </location>
</feature>
<accession>A0A0P7DY99</accession>
<dbReference type="Gene3D" id="3.30.565.10">
    <property type="entry name" value="Histidine kinase-like ATPase, C-terminal domain"/>
    <property type="match status" value="1"/>
</dbReference>
<feature type="transmembrane region" description="Helical" evidence="1">
    <location>
        <begin position="117"/>
        <end position="138"/>
    </location>
</feature>
<evidence type="ECO:0000313" key="3">
    <source>
        <dbReference type="EMBL" id="KPM84997.1"/>
    </source>
</evidence>
<dbReference type="PANTHER" id="PTHR34220">
    <property type="entry name" value="SENSOR HISTIDINE KINASE YPDA"/>
    <property type="match status" value="1"/>
</dbReference>
<sequence length="341" mass="38094">MSKQPNSNGLLIAALFQSRGVLATLIVSQVIAILLAFSPMSSGDVWLRLAIFSCFLHLIFLSSLSLLYVCRALLTKLSHPKQLFILISTLLTLTSVFSWLFLSVFSDVFAMESRANFIVSNLLIIFLVTALFSQFLLIHNQKEQQTKALAQAELDALQARIRPHFLFNSLNTAAELTHYDAEAAEQAILALAALSQAAMRSGKAIKLADEITLCQQYVALERWRYGERLALSWQLPDELPDIDIPCLTIQPIIENAVFYGVESAEQGNISVEMHQSNKAYTFIITNPVAKQGSHSRAGNGMALENIRQRLALFYHQKAQLSTTVRDEIFRVKLVIPIKRNA</sequence>
<proteinExistence type="predicted"/>
<dbReference type="AlphaFoldDB" id="A0A0P7DY99"/>
<evidence type="ECO:0000256" key="1">
    <source>
        <dbReference type="SAM" id="Phobius"/>
    </source>
</evidence>
<dbReference type="GO" id="GO:0000155">
    <property type="term" value="F:phosphorelay sensor kinase activity"/>
    <property type="evidence" value="ECO:0007669"/>
    <property type="project" value="InterPro"/>
</dbReference>
<organism evidence="3 4">
    <name type="scientific">Pseudoalteromonas lipolytica</name>
    <dbReference type="NCBI Taxonomy" id="570156"/>
    <lineage>
        <taxon>Bacteria</taxon>
        <taxon>Pseudomonadati</taxon>
        <taxon>Pseudomonadota</taxon>
        <taxon>Gammaproteobacteria</taxon>
        <taxon>Alteromonadales</taxon>
        <taxon>Pseudoalteromonadaceae</taxon>
        <taxon>Pseudoalteromonas</taxon>
    </lineage>
</organism>
<dbReference type="InterPro" id="IPR050640">
    <property type="entry name" value="Bact_2-comp_sensor_kinase"/>
</dbReference>
<keyword evidence="1" id="KW-1133">Transmembrane helix</keyword>
<dbReference type="PATRIC" id="fig|570156.3.peg.848"/>
<dbReference type="RefSeq" id="WP_054551756.1">
    <property type="nucleotide sequence ID" value="NZ_LJTC01000002.1"/>
</dbReference>
<dbReference type="STRING" id="570156.AOG27_04325"/>
<dbReference type="GO" id="GO:0016020">
    <property type="term" value="C:membrane"/>
    <property type="evidence" value="ECO:0007669"/>
    <property type="project" value="InterPro"/>
</dbReference>
<keyword evidence="1" id="KW-0472">Membrane</keyword>
<feature type="domain" description="Signal transduction histidine kinase internal region" evidence="2">
    <location>
        <begin position="152"/>
        <end position="229"/>
    </location>
</feature>
<protein>
    <submittedName>
        <fullName evidence="3">Alginate biosynthesis protein</fullName>
    </submittedName>
</protein>
<feature type="transmembrane region" description="Helical" evidence="1">
    <location>
        <begin position="82"/>
        <end position="105"/>
    </location>
</feature>
<dbReference type="PANTHER" id="PTHR34220:SF7">
    <property type="entry name" value="SENSOR HISTIDINE KINASE YPDA"/>
    <property type="match status" value="1"/>
</dbReference>
<dbReference type="OrthoDB" id="2514702at2"/>
<gene>
    <name evidence="3" type="ORF">AOG27_04325</name>
</gene>
<evidence type="ECO:0000259" key="2">
    <source>
        <dbReference type="Pfam" id="PF06580"/>
    </source>
</evidence>
<keyword evidence="1" id="KW-0812">Transmembrane</keyword>
<dbReference type="InterPro" id="IPR010559">
    <property type="entry name" value="Sig_transdc_His_kin_internal"/>
</dbReference>
<name>A0A0P7DY99_9GAMM</name>
<dbReference type="Proteomes" id="UP000050378">
    <property type="component" value="Unassembled WGS sequence"/>
</dbReference>
<feature type="transmembrane region" description="Helical" evidence="1">
    <location>
        <begin position="46"/>
        <end position="70"/>
    </location>
</feature>
<comment type="caution">
    <text evidence="3">The sequence shown here is derived from an EMBL/GenBank/DDBJ whole genome shotgun (WGS) entry which is preliminary data.</text>
</comment>
<reference evidence="3 4" key="1">
    <citation type="submission" date="2015-09" db="EMBL/GenBank/DDBJ databases">
        <title>Draft Genome Sequence of Pseudoalteromonas lipolytica UCD-48B.</title>
        <authorList>
            <person name="Krusor M."/>
            <person name="Coil D.A."/>
            <person name="Lang J.M."/>
            <person name="Eisen J.A."/>
            <person name="Alexiev A."/>
        </authorList>
    </citation>
    <scope>NUCLEOTIDE SEQUENCE [LARGE SCALE GENOMIC DNA]</scope>
    <source>
        <strain evidence="3 4">UCD-48B</strain>
    </source>
</reference>
<dbReference type="Pfam" id="PF06580">
    <property type="entry name" value="His_kinase"/>
    <property type="match status" value="1"/>
</dbReference>
<evidence type="ECO:0000313" key="4">
    <source>
        <dbReference type="Proteomes" id="UP000050378"/>
    </source>
</evidence>
<dbReference type="SUPFAM" id="SSF55874">
    <property type="entry name" value="ATPase domain of HSP90 chaperone/DNA topoisomerase II/histidine kinase"/>
    <property type="match status" value="1"/>
</dbReference>
<dbReference type="EMBL" id="LJTC01000002">
    <property type="protein sequence ID" value="KPM84997.1"/>
    <property type="molecule type" value="Genomic_DNA"/>
</dbReference>
<dbReference type="InterPro" id="IPR036890">
    <property type="entry name" value="HATPase_C_sf"/>
</dbReference>